<organism evidence="1 2">
    <name type="scientific">Anopheles quadriannulatus</name>
    <name type="common">Mosquito</name>
    <dbReference type="NCBI Taxonomy" id="34691"/>
    <lineage>
        <taxon>Eukaryota</taxon>
        <taxon>Metazoa</taxon>
        <taxon>Ecdysozoa</taxon>
        <taxon>Arthropoda</taxon>
        <taxon>Hexapoda</taxon>
        <taxon>Insecta</taxon>
        <taxon>Pterygota</taxon>
        <taxon>Neoptera</taxon>
        <taxon>Endopterygota</taxon>
        <taxon>Diptera</taxon>
        <taxon>Nematocera</taxon>
        <taxon>Culicoidea</taxon>
        <taxon>Culicidae</taxon>
        <taxon>Anophelinae</taxon>
        <taxon>Anopheles</taxon>
    </lineage>
</organism>
<evidence type="ECO:0000313" key="2">
    <source>
        <dbReference type="Proteomes" id="UP000076407"/>
    </source>
</evidence>
<protein>
    <submittedName>
        <fullName evidence="1">Uncharacterized protein</fullName>
    </submittedName>
</protein>
<accession>A0A182XS67</accession>
<dbReference type="VEuPathDB" id="VectorBase:AQUA014681"/>
<proteinExistence type="predicted"/>
<dbReference type="EnsemblMetazoa" id="AQUA014681-RA">
    <property type="protein sequence ID" value="AQUA014681-PA"/>
    <property type="gene ID" value="AQUA014681"/>
</dbReference>
<dbReference type="Proteomes" id="UP000076407">
    <property type="component" value="Unassembled WGS sequence"/>
</dbReference>
<name>A0A182XS67_ANOQN</name>
<evidence type="ECO:0000313" key="1">
    <source>
        <dbReference type="EnsemblMetazoa" id="AQUA014681-PA"/>
    </source>
</evidence>
<keyword evidence="2" id="KW-1185">Reference proteome</keyword>
<sequence length="54" mass="5721">ALVSLWSAAWTRASFRGKKQRYLAPGLALPKSCDVLAVGVLHRACSSSPIPLIG</sequence>
<reference evidence="1" key="1">
    <citation type="submission" date="2020-05" db="UniProtKB">
        <authorList>
            <consortium name="EnsemblMetazoa"/>
        </authorList>
    </citation>
    <scope>IDENTIFICATION</scope>
    <source>
        <strain evidence="1">SANGQUA</strain>
    </source>
</reference>
<dbReference type="AlphaFoldDB" id="A0A182XS67"/>